<protein>
    <submittedName>
        <fullName evidence="8">Lysine transporter LysE</fullName>
    </submittedName>
</protein>
<organism evidence="8 9">
    <name type="scientific">Pantoea rodasii</name>
    <dbReference type="NCBI Taxonomy" id="1076549"/>
    <lineage>
        <taxon>Bacteria</taxon>
        <taxon>Pseudomonadati</taxon>
        <taxon>Pseudomonadota</taxon>
        <taxon>Gammaproteobacteria</taxon>
        <taxon>Enterobacterales</taxon>
        <taxon>Erwiniaceae</taxon>
        <taxon>Pantoea</taxon>
    </lineage>
</organism>
<feature type="transmembrane region" description="Helical" evidence="7">
    <location>
        <begin position="6"/>
        <end position="29"/>
    </location>
</feature>
<proteinExistence type="predicted"/>
<dbReference type="Proteomes" id="UP000030853">
    <property type="component" value="Unassembled WGS sequence"/>
</dbReference>
<dbReference type="EMBL" id="JTJJ01000017">
    <property type="protein sequence ID" value="KHJ69371.1"/>
    <property type="molecule type" value="Genomic_DNA"/>
</dbReference>
<reference evidence="8 9" key="1">
    <citation type="submission" date="2014-11" db="EMBL/GenBank/DDBJ databases">
        <title>Genome sequencing of Pantoea rodasii ND03.</title>
        <authorList>
            <person name="Muhamad Yunos N.Y."/>
            <person name="Chan K.-G."/>
        </authorList>
    </citation>
    <scope>NUCLEOTIDE SEQUENCE [LARGE SCALE GENOMIC DNA]</scope>
    <source>
        <strain evidence="8 9">ND03</strain>
    </source>
</reference>
<comment type="subcellular location">
    <subcellularLocation>
        <location evidence="1">Cell membrane</location>
        <topology evidence="1">Multi-pass membrane protein</topology>
    </subcellularLocation>
</comment>
<evidence type="ECO:0000256" key="2">
    <source>
        <dbReference type="ARBA" id="ARBA00022475"/>
    </source>
</evidence>
<evidence type="ECO:0000313" key="8">
    <source>
        <dbReference type="EMBL" id="KHJ69371.1"/>
    </source>
</evidence>
<dbReference type="InterPro" id="IPR001123">
    <property type="entry name" value="LeuE-type"/>
</dbReference>
<feature type="transmembrane region" description="Helical" evidence="7">
    <location>
        <begin position="41"/>
        <end position="68"/>
    </location>
</feature>
<dbReference type="PANTHER" id="PTHR30086:SF20">
    <property type="entry name" value="ARGININE EXPORTER PROTEIN ARGO-RELATED"/>
    <property type="match status" value="1"/>
</dbReference>
<dbReference type="GO" id="GO:0005886">
    <property type="term" value="C:plasma membrane"/>
    <property type="evidence" value="ECO:0007669"/>
    <property type="project" value="UniProtKB-SubCell"/>
</dbReference>
<evidence type="ECO:0000256" key="4">
    <source>
        <dbReference type="ARBA" id="ARBA00022970"/>
    </source>
</evidence>
<sequence length="80" mass="8541">MPELSSWLAFALVALGLVLTPGPNMIYLVSRSLCQGKRAGYISLGGVALGFVFYMLCAALGITAWLLAVPWAYDALRFSG</sequence>
<dbReference type="AlphaFoldDB" id="A0A0B1RCI0"/>
<keyword evidence="5 7" id="KW-1133">Transmembrane helix</keyword>
<evidence type="ECO:0000256" key="6">
    <source>
        <dbReference type="ARBA" id="ARBA00023136"/>
    </source>
</evidence>
<evidence type="ECO:0000256" key="5">
    <source>
        <dbReference type="ARBA" id="ARBA00022989"/>
    </source>
</evidence>
<dbReference type="GO" id="GO:0015171">
    <property type="term" value="F:amino acid transmembrane transporter activity"/>
    <property type="evidence" value="ECO:0007669"/>
    <property type="project" value="TreeGrafter"/>
</dbReference>
<keyword evidence="4" id="KW-0029">Amino-acid transport</keyword>
<name>A0A0B1RCI0_9GAMM</name>
<feature type="non-terminal residue" evidence="8">
    <location>
        <position position="80"/>
    </location>
</feature>
<gene>
    <name evidence="8" type="ORF">QU24_04255</name>
</gene>
<accession>A0A0B1RCI0</accession>
<dbReference type="RefSeq" id="WP_039328682.1">
    <property type="nucleotide sequence ID" value="NZ_JTJJ01000017.1"/>
</dbReference>
<keyword evidence="3 7" id="KW-0812">Transmembrane</keyword>
<keyword evidence="6 7" id="KW-0472">Membrane</keyword>
<evidence type="ECO:0000313" key="9">
    <source>
        <dbReference type="Proteomes" id="UP000030853"/>
    </source>
</evidence>
<evidence type="ECO:0000256" key="7">
    <source>
        <dbReference type="SAM" id="Phobius"/>
    </source>
</evidence>
<keyword evidence="2" id="KW-1003">Cell membrane</keyword>
<dbReference type="Pfam" id="PF01810">
    <property type="entry name" value="LysE"/>
    <property type="match status" value="1"/>
</dbReference>
<comment type="caution">
    <text evidence="8">The sequence shown here is derived from an EMBL/GenBank/DDBJ whole genome shotgun (WGS) entry which is preliminary data.</text>
</comment>
<keyword evidence="4" id="KW-0813">Transport</keyword>
<evidence type="ECO:0000256" key="1">
    <source>
        <dbReference type="ARBA" id="ARBA00004651"/>
    </source>
</evidence>
<evidence type="ECO:0000256" key="3">
    <source>
        <dbReference type="ARBA" id="ARBA00022692"/>
    </source>
</evidence>
<dbReference type="PANTHER" id="PTHR30086">
    <property type="entry name" value="ARGININE EXPORTER PROTEIN ARGO"/>
    <property type="match status" value="1"/>
</dbReference>